<comment type="caution">
    <text evidence="3">The sequence shown here is derived from an EMBL/GenBank/DDBJ whole genome shotgun (WGS) entry which is preliminary data.</text>
</comment>
<keyword evidence="4" id="KW-1185">Reference proteome</keyword>
<proteinExistence type="predicted"/>
<dbReference type="AlphaFoldDB" id="A0A9X0A387"/>
<dbReference type="InterPro" id="IPR004245">
    <property type="entry name" value="DUF229"/>
</dbReference>
<evidence type="ECO:0000256" key="1">
    <source>
        <dbReference type="SAM" id="MobiDB-lite"/>
    </source>
</evidence>
<dbReference type="InterPro" id="IPR017850">
    <property type="entry name" value="Alkaline_phosphatase_core_sf"/>
</dbReference>
<feature type="compositionally biased region" description="Basic and acidic residues" evidence="1">
    <location>
        <begin position="115"/>
        <end position="138"/>
    </location>
</feature>
<evidence type="ECO:0000313" key="4">
    <source>
        <dbReference type="Proteomes" id="UP001163046"/>
    </source>
</evidence>
<feature type="region of interest" description="Disordered" evidence="1">
    <location>
        <begin position="89"/>
        <end position="147"/>
    </location>
</feature>
<dbReference type="SUPFAM" id="SSF53649">
    <property type="entry name" value="Alkaline phosphatase-like"/>
    <property type="match status" value="1"/>
</dbReference>
<dbReference type="EMBL" id="MU825400">
    <property type="protein sequence ID" value="KAJ7392626.1"/>
    <property type="molecule type" value="Genomic_DNA"/>
</dbReference>
<dbReference type="Gene3D" id="3.40.720.10">
    <property type="entry name" value="Alkaline Phosphatase, subunit A"/>
    <property type="match status" value="1"/>
</dbReference>
<keyword evidence="2" id="KW-1133">Transmembrane helix</keyword>
<reference evidence="3" key="1">
    <citation type="submission" date="2023-01" db="EMBL/GenBank/DDBJ databases">
        <title>Genome assembly of the deep-sea coral Lophelia pertusa.</title>
        <authorList>
            <person name="Herrera S."/>
            <person name="Cordes E."/>
        </authorList>
    </citation>
    <scope>NUCLEOTIDE SEQUENCE</scope>
    <source>
        <strain evidence="3">USNM1676648</strain>
        <tissue evidence="3">Polyp</tissue>
    </source>
</reference>
<dbReference type="GO" id="GO:0005615">
    <property type="term" value="C:extracellular space"/>
    <property type="evidence" value="ECO:0007669"/>
    <property type="project" value="TreeGrafter"/>
</dbReference>
<protein>
    <submittedName>
        <fullName evidence="3">Uncharacterized protein</fullName>
    </submittedName>
</protein>
<organism evidence="3 4">
    <name type="scientific">Desmophyllum pertusum</name>
    <dbReference type="NCBI Taxonomy" id="174260"/>
    <lineage>
        <taxon>Eukaryota</taxon>
        <taxon>Metazoa</taxon>
        <taxon>Cnidaria</taxon>
        <taxon>Anthozoa</taxon>
        <taxon>Hexacorallia</taxon>
        <taxon>Scleractinia</taxon>
        <taxon>Caryophylliina</taxon>
        <taxon>Caryophylliidae</taxon>
        <taxon>Desmophyllum</taxon>
    </lineage>
</organism>
<keyword evidence="2" id="KW-0812">Transmembrane</keyword>
<keyword evidence="2" id="KW-0472">Membrane</keyword>
<dbReference type="OrthoDB" id="5983664at2759"/>
<dbReference type="Proteomes" id="UP001163046">
    <property type="component" value="Unassembled WGS sequence"/>
</dbReference>
<gene>
    <name evidence="3" type="ORF">OS493_010277</name>
</gene>
<dbReference type="PANTHER" id="PTHR10974">
    <property type="entry name" value="FI08016P-RELATED"/>
    <property type="match status" value="1"/>
</dbReference>
<dbReference type="PANTHER" id="PTHR10974:SF39">
    <property type="entry name" value="E2F TRANSCRIPTION FACTOR CC-MB DOMAIN-CONTAINING PROTEIN"/>
    <property type="match status" value="1"/>
</dbReference>
<feature type="compositionally biased region" description="Basic and acidic residues" evidence="1">
    <location>
        <begin position="95"/>
        <end position="107"/>
    </location>
</feature>
<accession>A0A9X0A387</accession>
<sequence>MDLIGNIPRCVLRGAKRSRRRILISVLIIIALWHLYFVNNGNFFRDRTHVLREGIVGKPAAELDTNLRFSSLTKRIIEDDAENRRAERISIAPGGEKDQENRKDRTKLASLHSGFKSEQDVARNDMKEKRSFKSDSPRRNTTSKKGQLSDDVCKDFFLTDANKHSYGACEPHMPTPDACKFADSLYHHDPSLLECKTNKENVEICSLGTEVFQKRKLLKAKCDGRVCERLVNIGNRKFVTFGVYSIDPEDGVLKSIRNFTTVSELETQLTRIALLSARNKFNFVFVKCFIVASNKTLASQLIFVPPRLTSQEALEPRAKNTINVNIVLLDSVSRPHFYRSLPKTVETIRKLAKRTDMAPARVFDFELFQAVHGHTTHNEHAMFTGKLLPHLDPDEVTPSVRADVLFGHFKRAGYQTMWHEDLCWTGGWGLVIDLAAEDWEDLQLKLNENFVDNTGLTHSSCEILAPFGEDAPFNGPEGDQICFNGKLQHSYLLQYSMDTLNTIASSRKYRPLLSYTALNVGHDDTGRRIQSLDSDLARYVSAMANDQNTLTIVLADHGNTYTEYTSAILEGRFEMFHPSLFVIVPNRVASLLGRDAMSALEVNQRRLVTMIDLHHSLLPLAWPLSRFVKPVGLFAPISANRTCNDVELRTPNLCVCEGWDSPTTNDSAKISFVEFVVGKLNNMAQAQFLRSAKRAKGKAQTYPILRTCQRLRPLWFDNVRERNSKSDGGLITSFDIYFQAGNVVNHEEDIFHAEVKSKVMANQDSLEMELVHYDRLTLFGKYQTCADQGVHLNLCICSLRNDTKSSTATLKKVPWRLYNTFLFQRAETRRIGDKECLYLIKRNHSSGQSVAFEIANSCPIETFTLKISADFENMRLSRKLPFVINSHAGSIQFAFSAQIEVDSWETFIEVHVDVD</sequence>
<feature type="transmembrane region" description="Helical" evidence="2">
    <location>
        <begin position="21"/>
        <end position="38"/>
    </location>
</feature>
<name>A0A9X0A387_9CNID</name>
<evidence type="ECO:0000313" key="3">
    <source>
        <dbReference type="EMBL" id="KAJ7392626.1"/>
    </source>
</evidence>
<evidence type="ECO:0000256" key="2">
    <source>
        <dbReference type="SAM" id="Phobius"/>
    </source>
</evidence>
<dbReference type="Pfam" id="PF02995">
    <property type="entry name" value="DUF229"/>
    <property type="match status" value="2"/>
</dbReference>